<feature type="compositionally biased region" description="Pro residues" evidence="3">
    <location>
        <begin position="551"/>
        <end position="560"/>
    </location>
</feature>
<comment type="function">
    <text evidence="2">Downstream effector molecule involved in the transmission of signals from tyrosine kinase receptors and small GTPases to the actin cytoskeleton. Promotes formation of actin filaments. Part of the WAVE complex that regulates lamellipodia formation. The WAVE complex regulates actin filament reorganization via its interaction with the Arp2/3 complex.</text>
</comment>
<dbReference type="GO" id="GO:0003779">
    <property type="term" value="F:actin binding"/>
    <property type="evidence" value="ECO:0007669"/>
    <property type="project" value="UniProtKB-UniRule"/>
</dbReference>
<feature type="compositionally biased region" description="Low complexity" evidence="3">
    <location>
        <begin position="370"/>
        <end position="394"/>
    </location>
</feature>
<keyword evidence="2" id="KW-0009">Actin-binding</keyword>
<dbReference type="GO" id="GO:0030036">
    <property type="term" value="P:actin cytoskeleton organization"/>
    <property type="evidence" value="ECO:0007669"/>
    <property type="project" value="UniProtKB-UniRule"/>
</dbReference>
<dbReference type="Gene3D" id="6.10.280.150">
    <property type="match status" value="2"/>
</dbReference>
<feature type="compositionally biased region" description="Low complexity" evidence="3">
    <location>
        <begin position="335"/>
        <end position="350"/>
    </location>
</feature>
<comment type="caution">
    <text evidence="5">The sequence shown here is derived from an EMBL/GenBank/DDBJ whole genome shotgun (WGS) entry which is preliminary data.</text>
</comment>
<gene>
    <name evidence="5" type="ORF">Pmani_040001</name>
</gene>
<evidence type="ECO:0000313" key="6">
    <source>
        <dbReference type="Proteomes" id="UP001292094"/>
    </source>
</evidence>
<keyword evidence="2" id="KW-0963">Cytoplasm</keyword>
<feature type="compositionally biased region" description="Basic and acidic residues" evidence="3">
    <location>
        <begin position="588"/>
        <end position="599"/>
    </location>
</feature>
<feature type="compositionally biased region" description="Basic and acidic residues" evidence="3">
    <location>
        <begin position="199"/>
        <end position="219"/>
    </location>
</feature>
<comment type="similarity">
    <text evidence="1 2">Belongs to the SCAR/WAVE family.</text>
</comment>
<dbReference type="PROSITE" id="PS51082">
    <property type="entry name" value="WH2"/>
    <property type="match status" value="1"/>
</dbReference>
<dbReference type="Proteomes" id="UP001292094">
    <property type="component" value="Unassembled WGS sequence"/>
</dbReference>
<feature type="compositionally biased region" description="Gly residues" evidence="3">
    <location>
        <begin position="521"/>
        <end position="535"/>
    </location>
</feature>
<dbReference type="GO" id="GO:0071933">
    <property type="term" value="F:Arp2/3 complex binding"/>
    <property type="evidence" value="ECO:0007669"/>
    <property type="project" value="TreeGrafter"/>
</dbReference>
<name>A0AAE1TKR5_9EUCA</name>
<dbReference type="InterPro" id="IPR003124">
    <property type="entry name" value="WH2_dom"/>
</dbReference>
<protein>
    <recommendedName>
        <fullName evidence="2">Wiskott-Aldrich syndrome protein family member</fullName>
        <shortName evidence="2">WASP family protein member</shortName>
    </recommendedName>
</protein>
<feature type="region of interest" description="Disordered" evidence="3">
    <location>
        <begin position="199"/>
        <end position="657"/>
    </location>
</feature>
<sequence length="657" mass="71388">MPLLKRVVSPVHVSRVPLVEEWVTDESGQVYSALLPATYQPQDLEAFTNLTLANLITQLSSLSRHAEDLFGEMIAESTSILNRTVSLQGRVDKLSVKVKNLDSNVEEVKVKNLDSNVEEVSLQDIHMRKAFKSSTLFDQQVVSRDTIPAPMLETYQTCEQPPPLHQLNPYRDDGKDGLKFYTDPSYFFNLWREEMTQETERLKLDKKQKPSKPKGDGRNKSKKVPRLASNTRERQRQLAIAQGEYITPQSQYRTPNNEGVYDESVGINTTDGRPLRPNSIELRGHYGNAQPLEAASGMYGSNHHPHNYSPTNSTTNTTTNNNDNGSEGGVTTTLPQQQQQQQQQPSDHQSYPPPYQDMYGSGYPPPPYTPDGAAVSQSSTPSRSSGQRGPSGRPVQPPPDPPSGSGGNTPTPPPGSHSGTPTRVRPPPHGRELLPPPPPPPAEKQPGGLIIDGVCGGTSMSPGVGRHVIMTTYNHHHHHHQHEPDLPPPPPTPDKGEPDPLPPPSPPPPPPIITPLQTTGGSSGSGGGDGVGSGGHLPEPPPLLPNGNAPGAPPPPPMPPLLINGQSHTVLTRPKKKVEKKPLPPVEVDGRSELLKAIREGIQLRPRADDGKTKPKEDPDSIDVASILQRRFAFEVSDSESSTDTESDSDEWDETSA</sequence>
<feature type="compositionally biased region" description="Polar residues" evidence="3">
    <location>
        <begin position="247"/>
        <end position="257"/>
    </location>
</feature>
<comment type="subunit">
    <text evidence="2">Binds actin and the Arp2/3 complex.</text>
</comment>
<evidence type="ECO:0000256" key="3">
    <source>
        <dbReference type="SAM" id="MobiDB-lite"/>
    </source>
</evidence>
<dbReference type="GO" id="GO:0005856">
    <property type="term" value="C:cytoskeleton"/>
    <property type="evidence" value="ECO:0007669"/>
    <property type="project" value="UniProtKB-SubCell"/>
</dbReference>
<proteinExistence type="inferred from homology"/>
<dbReference type="EMBL" id="JAWZYT010007230">
    <property type="protein sequence ID" value="KAK4286910.1"/>
    <property type="molecule type" value="Genomic_DNA"/>
</dbReference>
<keyword evidence="2" id="KW-0206">Cytoskeleton</keyword>
<feature type="compositionally biased region" description="Pro residues" evidence="3">
    <location>
        <begin position="486"/>
        <end position="513"/>
    </location>
</feature>
<dbReference type="Gene3D" id="1.20.5.340">
    <property type="match status" value="1"/>
</dbReference>
<evidence type="ECO:0000256" key="2">
    <source>
        <dbReference type="RuleBase" id="RU367034"/>
    </source>
</evidence>
<dbReference type="InterPro" id="IPR028288">
    <property type="entry name" value="SCAR/WAVE_fam"/>
</dbReference>
<feature type="compositionally biased region" description="Pro residues" evidence="3">
    <location>
        <begin position="434"/>
        <end position="443"/>
    </location>
</feature>
<feature type="compositionally biased region" description="Acidic residues" evidence="3">
    <location>
        <begin position="637"/>
        <end position="657"/>
    </location>
</feature>
<dbReference type="GO" id="GO:0031209">
    <property type="term" value="C:SCAR complex"/>
    <property type="evidence" value="ECO:0007669"/>
    <property type="project" value="TreeGrafter"/>
</dbReference>
<dbReference type="PANTHER" id="PTHR12902:SF1">
    <property type="entry name" value="WISKOTT-ALDRICH SYNDROME PROTEIN FAMILY MEMBER"/>
    <property type="match status" value="1"/>
</dbReference>
<feature type="compositionally biased region" description="Basic and acidic residues" evidence="3">
    <location>
        <begin position="606"/>
        <end position="619"/>
    </location>
</feature>
<reference evidence="5" key="1">
    <citation type="submission" date="2023-11" db="EMBL/GenBank/DDBJ databases">
        <title>Genome assemblies of two species of porcelain crab, Petrolisthes cinctipes and Petrolisthes manimaculis (Anomura: Porcellanidae).</title>
        <authorList>
            <person name="Angst P."/>
        </authorList>
    </citation>
    <scope>NUCLEOTIDE SEQUENCE</scope>
    <source>
        <strain evidence="5">PB745_02</strain>
        <tissue evidence="5">Gill</tissue>
    </source>
</reference>
<keyword evidence="6" id="KW-1185">Reference proteome</keyword>
<organism evidence="5 6">
    <name type="scientific">Petrolisthes manimaculis</name>
    <dbReference type="NCBI Taxonomy" id="1843537"/>
    <lineage>
        <taxon>Eukaryota</taxon>
        <taxon>Metazoa</taxon>
        <taxon>Ecdysozoa</taxon>
        <taxon>Arthropoda</taxon>
        <taxon>Crustacea</taxon>
        <taxon>Multicrustacea</taxon>
        <taxon>Malacostraca</taxon>
        <taxon>Eumalacostraca</taxon>
        <taxon>Eucarida</taxon>
        <taxon>Decapoda</taxon>
        <taxon>Pleocyemata</taxon>
        <taxon>Anomura</taxon>
        <taxon>Galatheoidea</taxon>
        <taxon>Porcellanidae</taxon>
        <taxon>Petrolisthes</taxon>
    </lineage>
</organism>
<feature type="domain" description="WH2" evidence="4">
    <location>
        <begin position="590"/>
        <end position="607"/>
    </location>
</feature>
<feature type="compositionally biased region" description="Low complexity" evidence="3">
    <location>
        <begin position="311"/>
        <end position="324"/>
    </location>
</feature>
<accession>A0AAE1TKR5</accession>
<evidence type="ECO:0000256" key="1">
    <source>
        <dbReference type="ARBA" id="ARBA00006993"/>
    </source>
</evidence>
<dbReference type="PANTHER" id="PTHR12902">
    <property type="entry name" value="WASP-1"/>
    <property type="match status" value="1"/>
</dbReference>
<comment type="subcellular location">
    <subcellularLocation>
        <location evidence="2">Cytoplasm</location>
        <location evidence="2">Cytoskeleton</location>
    </subcellularLocation>
</comment>
<dbReference type="GO" id="GO:2000601">
    <property type="term" value="P:positive regulation of Arp2/3 complex-mediated actin nucleation"/>
    <property type="evidence" value="ECO:0007669"/>
    <property type="project" value="TreeGrafter"/>
</dbReference>
<dbReference type="AlphaFoldDB" id="A0AAE1TKR5"/>
<evidence type="ECO:0000259" key="4">
    <source>
        <dbReference type="PROSITE" id="PS51082"/>
    </source>
</evidence>
<dbReference type="GO" id="GO:0034237">
    <property type="term" value="F:protein kinase A regulatory subunit binding"/>
    <property type="evidence" value="ECO:0007669"/>
    <property type="project" value="TreeGrafter"/>
</dbReference>
<evidence type="ECO:0000313" key="5">
    <source>
        <dbReference type="EMBL" id="KAK4286910.1"/>
    </source>
</evidence>